<dbReference type="InterPro" id="IPR002478">
    <property type="entry name" value="PUA"/>
</dbReference>
<dbReference type="PANTHER" id="PTHR22798">
    <property type="entry name" value="MCT-1 PROTEIN"/>
    <property type="match status" value="1"/>
</dbReference>
<sequence>MYLCRCLCGFTPKESISGQTQTKSSVARGIRQKVLDSYPMLEDEIESLFPKKQPLFLVKCHDRIQMIHSNGEPLFFNEHDGPWIPTLRLLHKYPDLLPHEQVDKGAIRFVLSGAHIMCPGLTSPGAKMSPAEKETVVAIMGEGKTHAMAIGRMKMSSEDIQSKNKGIGVDNMHYLQDGLWQTKTLT</sequence>
<name>A0A0L0G5H9_9EUKA</name>
<dbReference type="SUPFAM" id="SSF88697">
    <property type="entry name" value="PUA domain-like"/>
    <property type="match status" value="1"/>
</dbReference>
<dbReference type="CDD" id="cd21155">
    <property type="entry name" value="PUA_MCTS-1-like"/>
    <property type="match status" value="1"/>
</dbReference>
<dbReference type="AlphaFoldDB" id="A0A0L0G5H9"/>
<evidence type="ECO:0000256" key="3">
    <source>
        <dbReference type="PIRNR" id="PIRNR005067"/>
    </source>
</evidence>
<organism evidence="5 6">
    <name type="scientific">Sphaeroforma arctica JP610</name>
    <dbReference type="NCBI Taxonomy" id="667725"/>
    <lineage>
        <taxon>Eukaryota</taxon>
        <taxon>Ichthyosporea</taxon>
        <taxon>Ichthyophonida</taxon>
        <taxon>Sphaeroforma</taxon>
    </lineage>
</organism>
<dbReference type="CDD" id="cd11609">
    <property type="entry name" value="MCT1_N"/>
    <property type="match status" value="1"/>
</dbReference>
<evidence type="ECO:0000259" key="4">
    <source>
        <dbReference type="SMART" id="SM00359"/>
    </source>
</evidence>
<dbReference type="InterPro" id="IPR016437">
    <property type="entry name" value="MCT-1/Tma20"/>
</dbReference>
<accession>A0A0L0G5H9</accession>
<keyword evidence="2 3" id="KW-0963">Cytoplasm</keyword>
<evidence type="ECO:0000313" key="5">
    <source>
        <dbReference type="EMBL" id="KNC84285.1"/>
    </source>
</evidence>
<dbReference type="InterPro" id="IPR004521">
    <property type="entry name" value="Uncharacterised_CHP00451"/>
</dbReference>
<dbReference type="GO" id="GO:0001731">
    <property type="term" value="P:formation of translation preinitiation complex"/>
    <property type="evidence" value="ECO:0007669"/>
    <property type="project" value="TreeGrafter"/>
</dbReference>
<dbReference type="SMART" id="SM00359">
    <property type="entry name" value="PUA"/>
    <property type="match status" value="1"/>
</dbReference>
<dbReference type="STRING" id="667725.A0A0L0G5H9"/>
<protein>
    <submittedName>
        <fullName evidence="5">Malignant T cell-amplified sequence 1</fullName>
    </submittedName>
</protein>
<dbReference type="OrthoDB" id="10249667at2759"/>
<reference evidence="5 6" key="1">
    <citation type="submission" date="2011-02" db="EMBL/GenBank/DDBJ databases">
        <title>The Genome Sequence of Sphaeroforma arctica JP610.</title>
        <authorList>
            <consortium name="The Broad Institute Genome Sequencing Platform"/>
            <person name="Russ C."/>
            <person name="Cuomo C."/>
            <person name="Young S.K."/>
            <person name="Zeng Q."/>
            <person name="Gargeya S."/>
            <person name="Alvarado L."/>
            <person name="Berlin A."/>
            <person name="Chapman S.B."/>
            <person name="Chen Z."/>
            <person name="Freedman E."/>
            <person name="Gellesch M."/>
            <person name="Goldberg J."/>
            <person name="Griggs A."/>
            <person name="Gujja S."/>
            <person name="Heilman E."/>
            <person name="Heiman D."/>
            <person name="Howarth C."/>
            <person name="Mehta T."/>
            <person name="Neiman D."/>
            <person name="Pearson M."/>
            <person name="Roberts A."/>
            <person name="Saif S."/>
            <person name="Shea T."/>
            <person name="Shenoy N."/>
            <person name="Sisk P."/>
            <person name="Stolte C."/>
            <person name="Sykes S."/>
            <person name="White J."/>
            <person name="Yandava C."/>
            <person name="Burger G."/>
            <person name="Gray M.W."/>
            <person name="Holland P.W.H."/>
            <person name="King N."/>
            <person name="Lang F.B.F."/>
            <person name="Roger A.J."/>
            <person name="Ruiz-Trillo I."/>
            <person name="Haas B."/>
            <person name="Nusbaum C."/>
            <person name="Birren B."/>
        </authorList>
    </citation>
    <scope>NUCLEOTIDE SEQUENCE [LARGE SCALE GENOMIC DNA]</scope>
    <source>
        <strain evidence="5 6">JP610</strain>
    </source>
</reference>
<dbReference type="PROSITE" id="PS50890">
    <property type="entry name" value="PUA"/>
    <property type="match status" value="1"/>
</dbReference>
<dbReference type="Pfam" id="PF17832">
    <property type="entry name" value="Pre-PUA"/>
    <property type="match status" value="1"/>
</dbReference>
<dbReference type="eggNOG" id="KOG2523">
    <property type="taxonomic scope" value="Eukaryota"/>
</dbReference>
<dbReference type="Gene3D" id="3.10.400.20">
    <property type="match status" value="1"/>
</dbReference>
<dbReference type="EMBL" id="KQ241774">
    <property type="protein sequence ID" value="KNC84285.1"/>
    <property type="molecule type" value="Genomic_DNA"/>
</dbReference>
<dbReference type="InterPro" id="IPR015947">
    <property type="entry name" value="PUA-like_sf"/>
</dbReference>
<dbReference type="GO" id="GO:0003723">
    <property type="term" value="F:RNA binding"/>
    <property type="evidence" value="ECO:0007669"/>
    <property type="project" value="InterPro"/>
</dbReference>
<dbReference type="NCBIfam" id="TIGR00451">
    <property type="entry name" value="unchar_dom_2"/>
    <property type="match status" value="1"/>
</dbReference>
<keyword evidence="6" id="KW-1185">Reference proteome</keyword>
<comment type="subcellular location">
    <subcellularLocation>
        <location evidence="1 3">Cytoplasm</location>
    </subcellularLocation>
</comment>
<gene>
    <name evidence="5" type="ORF">SARC_03486</name>
</gene>
<dbReference type="PANTHER" id="PTHR22798:SF0">
    <property type="entry name" value="MALIGNANT T-CELL-AMPLIFIED SEQUENCE 1"/>
    <property type="match status" value="1"/>
</dbReference>
<dbReference type="Pfam" id="PF01472">
    <property type="entry name" value="PUA"/>
    <property type="match status" value="1"/>
</dbReference>
<dbReference type="Proteomes" id="UP000054560">
    <property type="component" value="Unassembled WGS sequence"/>
</dbReference>
<feature type="domain" description="PUA" evidence="4">
    <location>
        <begin position="98"/>
        <end position="176"/>
    </location>
</feature>
<evidence type="ECO:0000256" key="2">
    <source>
        <dbReference type="ARBA" id="ARBA00022490"/>
    </source>
</evidence>
<dbReference type="GO" id="GO:0005737">
    <property type="term" value="C:cytoplasm"/>
    <property type="evidence" value="ECO:0007669"/>
    <property type="project" value="UniProtKB-SubCell"/>
</dbReference>
<evidence type="ECO:0000256" key="1">
    <source>
        <dbReference type="ARBA" id="ARBA00004496"/>
    </source>
</evidence>
<dbReference type="InterPro" id="IPR041366">
    <property type="entry name" value="Pre-PUA"/>
</dbReference>
<evidence type="ECO:0000313" key="6">
    <source>
        <dbReference type="Proteomes" id="UP000054560"/>
    </source>
</evidence>
<dbReference type="FunFam" id="3.10.400.20:FF:000001">
    <property type="entry name" value="Malignant T-cell-amplified sequence 1"/>
    <property type="match status" value="1"/>
</dbReference>
<dbReference type="RefSeq" id="XP_014158187.1">
    <property type="nucleotide sequence ID" value="XM_014302712.1"/>
</dbReference>
<proteinExistence type="predicted"/>
<dbReference type="GeneID" id="25903990"/>
<dbReference type="PIRSF" id="PIRSF005067">
    <property type="entry name" value="Tma_RNA-bind_prd"/>
    <property type="match status" value="1"/>
</dbReference>